<evidence type="ECO:0000259" key="2">
    <source>
        <dbReference type="Pfam" id="PF09832"/>
    </source>
</evidence>
<dbReference type="EMBL" id="JBHLWP010000003">
    <property type="protein sequence ID" value="MFC0250771.1"/>
    <property type="molecule type" value="Genomic_DNA"/>
</dbReference>
<dbReference type="Proteomes" id="UP001589773">
    <property type="component" value="Unassembled WGS sequence"/>
</dbReference>
<dbReference type="InterPro" id="IPR018637">
    <property type="entry name" value="DUF2059"/>
</dbReference>
<name>A0ABV6FB61_9BURK</name>
<protein>
    <submittedName>
        <fullName evidence="3">DUF2059 domain-containing protein</fullName>
    </submittedName>
</protein>
<keyword evidence="1" id="KW-0732">Signal</keyword>
<reference evidence="3 4" key="1">
    <citation type="submission" date="2024-09" db="EMBL/GenBank/DDBJ databases">
        <authorList>
            <person name="Sun Q."/>
            <person name="Mori K."/>
        </authorList>
    </citation>
    <scope>NUCLEOTIDE SEQUENCE [LARGE SCALE GENOMIC DNA]</scope>
    <source>
        <strain evidence="3 4">CCM 7792</strain>
    </source>
</reference>
<organism evidence="3 4">
    <name type="scientific">Massilia consociata</name>
    <dbReference type="NCBI Taxonomy" id="760117"/>
    <lineage>
        <taxon>Bacteria</taxon>
        <taxon>Pseudomonadati</taxon>
        <taxon>Pseudomonadota</taxon>
        <taxon>Betaproteobacteria</taxon>
        <taxon>Burkholderiales</taxon>
        <taxon>Oxalobacteraceae</taxon>
        <taxon>Telluria group</taxon>
        <taxon>Massilia</taxon>
    </lineage>
</organism>
<accession>A0ABV6FB61</accession>
<gene>
    <name evidence="3" type="ORF">ACFFJK_02620</name>
</gene>
<feature type="chain" id="PRO_5047499021" evidence="1">
    <location>
        <begin position="24"/>
        <end position="187"/>
    </location>
</feature>
<comment type="caution">
    <text evidence="3">The sequence shown here is derived from an EMBL/GenBank/DDBJ whole genome shotgun (WGS) entry which is preliminary data.</text>
</comment>
<feature type="signal peptide" evidence="1">
    <location>
        <begin position="1"/>
        <end position="23"/>
    </location>
</feature>
<feature type="domain" description="DUF2059" evidence="2">
    <location>
        <begin position="116"/>
        <end position="168"/>
    </location>
</feature>
<evidence type="ECO:0000313" key="4">
    <source>
        <dbReference type="Proteomes" id="UP001589773"/>
    </source>
</evidence>
<sequence>MKKILVSLTAAAAFAVLPSFAQAAPATPAAVADAQTTAAVKALLDAMDVRKVMLAQFAEMEKSFPAMMRAQLSAVIQNDPNLGAEQKKEALAKVEQILPGAAQAMSKVFRDPTLIDEMISEMVPLYANNYTTAEIKELTAFYRTPLGRKMLAVTPRVTTESMAIGQRVVTPRLGALMQDIMQGVQKP</sequence>
<proteinExistence type="predicted"/>
<keyword evidence="4" id="KW-1185">Reference proteome</keyword>
<dbReference type="Pfam" id="PF09832">
    <property type="entry name" value="DUF2059"/>
    <property type="match status" value="1"/>
</dbReference>
<evidence type="ECO:0000256" key="1">
    <source>
        <dbReference type="SAM" id="SignalP"/>
    </source>
</evidence>
<dbReference type="RefSeq" id="WP_379677535.1">
    <property type="nucleotide sequence ID" value="NZ_JBHLWP010000003.1"/>
</dbReference>
<evidence type="ECO:0000313" key="3">
    <source>
        <dbReference type="EMBL" id="MFC0250771.1"/>
    </source>
</evidence>